<evidence type="ECO:0000313" key="2">
    <source>
        <dbReference type="Proteomes" id="UP000214596"/>
    </source>
</evidence>
<accession>A0A227J1H4</accession>
<protein>
    <submittedName>
        <fullName evidence="1">DNA helicase UvrD</fullName>
    </submittedName>
</protein>
<keyword evidence="1" id="KW-0378">Hydrolase</keyword>
<keyword evidence="1" id="KW-0347">Helicase</keyword>
<gene>
    <name evidence="1" type="ORF">CA163_34290</name>
</gene>
<proteinExistence type="predicted"/>
<evidence type="ECO:0000313" key="1">
    <source>
        <dbReference type="EMBL" id="OXE28367.1"/>
    </source>
</evidence>
<sequence>ELGFEKEPRLLERTEAVEALEDEFPRLGLEHFRNLYDPTEHITNLLSAISRAKDEVVDHRDYFRLAQEMLDSADTEESKTAALKAKEVAT</sequence>
<dbReference type="EMBL" id="NIXT01004428">
    <property type="protein sequence ID" value="OXE28367.1"/>
    <property type="molecule type" value="Genomic_DNA"/>
</dbReference>
<name>A0A227J1H4_VIBPH</name>
<dbReference type="GO" id="GO:0004386">
    <property type="term" value="F:helicase activity"/>
    <property type="evidence" value="ECO:0007669"/>
    <property type="project" value="UniProtKB-KW"/>
</dbReference>
<organism evidence="1 2">
    <name type="scientific">Vibrio parahaemolyticus</name>
    <dbReference type="NCBI Taxonomy" id="670"/>
    <lineage>
        <taxon>Bacteria</taxon>
        <taxon>Pseudomonadati</taxon>
        <taxon>Pseudomonadota</taxon>
        <taxon>Gammaproteobacteria</taxon>
        <taxon>Vibrionales</taxon>
        <taxon>Vibrionaceae</taxon>
        <taxon>Vibrio</taxon>
    </lineage>
</organism>
<feature type="non-terminal residue" evidence="1">
    <location>
        <position position="90"/>
    </location>
</feature>
<feature type="non-terminal residue" evidence="1">
    <location>
        <position position="1"/>
    </location>
</feature>
<dbReference type="AlphaFoldDB" id="A0A227J1H4"/>
<reference evidence="1 2" key="1">
    <citation type="journal article" date="2017" name="Appl. Environ. Microbiol.">
        <title>Parallel evolution of two clades of a major Atlantic endemic Vibrio parahaemolyticus pathogen lineage by independent acquisition of related pathogenicity islands.</title>
        <authorList>
            <person name="Xu F."/>
            <person name="Gonzalez-Escalona N."/>
            <person name="Drees K.P."/>
            <person name="Sebra R.P."/>
            <person name="Cooper V.S."/>
            <person name="Jones S.H."/>
            <person name="Whistler C.A."/>
        </authorList>
    </citation>
    <scope>NUCLEOTIDE SEQUENCE [LARGE SCALE GENOMIC DNA]</scope>
    <source>
        <strain evidence="1 2">MAVP-3</strain>
    </source>
</reference>
<keyword evidence="1" id="KW-0067">ATP-binding</keyword>
<comment type="caution">
    <text evidence="1">The sequence shown here is derived from an EMBL/GenBank/DDBJ whole genome shotgun (WGS) entry which is preliminary data.</text>
</comment>
<keyword evidence="1" id="KW-0547">Nucleotide-binding</keyword>
<dbReference type="Proteomes" id="UP000214596">
    <property type="component" value="Unassembled WGS sequence"/>
</dbReference>